<name>A0A4Q5LB05_9BACT</name>
<protein>
    <submittedName>
        <fullName evidence="4">Ankyrin repeat domain-containing protein</fullName>
    </submittedName>
</protein>
<dbReference type="OrthoDB" id="1524550at2"/>
<organism evidence="4 5">
    <name type="scientific">Hymenobacter persicinus</name>
    <dbReference type="NCBI Taxonomy" id="2025506"/>
    <lineage>
        <taxon>Bacteria</taxon>
        <taxon>Pseudomonadati</taxon>
        <taxon>Bacteroidota</taxon>
        <taxon>Cytophagia</taxon>
        <taxon>Cytophagales</taxon>
        <taxon>Hymenobacteraceae</taxon>
        <taxon>Hymenobacter</taxon>
    </lineage>
</organism>
<feature type="repeat" description="ANK" evidence="3">
    <location>
        <begin position="122"/>
        <end position="154"/>
    </location>
</feature>
<dbReference type="SUPFAM" id="SSF48403">
    <property type="entry name" value="Ankyrin repeat"/>
    <property type="match status" value="1"/>
</dbReference>
<evidence type="ECO:0000313" key="5">
    <source>
        <dbReference type="Proteomes" id="UP000294155"/>
    </source>
</evidence>
<feature type="repeat" description="ANK" evidence="3">
    <location>
        <begin position="89"/>
        <end position="121"/>
    </location>
</feature>
<evidence type="ECO:0000313" key="4">
    <source>
        <dbReference type="EMBL" id="RYU78146.1"/>
    </source>
</evidence>
<dbReference type="PANTHER" id="PTHR24171:SF9">
    <property type="entry name" value="ANKYRIN REPEAT DOMAIN-CONTAINING PROTEIN 39"/>
    <property type="match status" value="1"/>
</dbReference>
<keyword evidence="5" id="KW-1185">Reference proteome</keyword>
<keyword evidence="2 3" id="KW-0040">ANK repeat</keyword>
<dbReference type="PROSITE" id="PS50297">
    <property type="entry name" value="ANK_REP_REGION"/>
    <property type="match status" value="1"/>
</dbReference>
<keyword evidence="1" id="KW-0677">Repeat</keyword>
<proteinExistence type="predicted"/>
<dbReference type="AlphaFoldDB" id="A0A4Q5LB05"/>
<dbReference type="PROSITE" id="PS50088">
    <property type="entry name" value="ANK_REPEAT"/>
    <property type="match status" value="2"/>
</dbReference>
<accession>A0A4Q5LB05</accession>
<dbReference type="Gene3D" id="1.25.40.20">
    <property type="entry name" value="Ankyrin repeat-containing domain"/>
    <property type="match status" value="1"/>
</dbReference>
<dbReference type="Proteomes" id="UP000294155">
    <property type="component" value="Unassembled WGS sequence"/>
</dbReference>
<dbReference type="PANTHER" id="PTHR24171">
    <property type="entry name" value="ANKYRIN REPEAT DOMAIN-CONTAINING PROTEIN 39-RELATED"/>
    <property type="match status" value="1"/>
</dbReference>
<dbReference type="InterPro" id="IPR002110">
    <property type="entry name" value="Ankyrin_rpt"/>
</dbReference>
<comment type="caution">
    <text evidence="4">The sequence shown here is derived from an EMBL/GenBank/DDBJ whole genome shotgun (WGS) entry which is preliminary data.</text>
</comment>
<dbReference type="InterPro" id="IPR036770">
    <property type="entry name" value="Ankyrin_rpt-contain_sf"/>
</dbReference>
<dbReference type="EMBL" id="SEWE01000034">
    <property type="protein sequence ID" value="RYU78146.1"/>
    <property type="molecule type" value="Genomic_DNA"/>
</dbReference>
<evidence type="ECO:0000256" key="3">
    <source>
        <dbReference type="PROSITE-ProRule" id="PRU00023"/>
    </source>
</evidence>
<evidence type="ECO:0000256" key="2">
    <source>
        <dbReference type="ARBA" id="ARBA00023043"/>
    </source>
</evidence>
<reference evidence="4 5" key="1">
    <citation type="submission" date="2019-02" db="EMBL/GenBank/DDBJ databases">
        <title>Bacterial novel species isolated from soil.</title>
        <authorList>
            <person name="Jung H.-Y."/>
        </authorList>
    </citation>
    <scope>NUCLEOTIDE SEQUENCE [LARGE SCALE GENOMIC DNA]</scope>
    <source>
        <strain evidence="4 5">1-3-3-3</strain>
    </source>
</reference>
<dbReference type="SMART" id="SM00248">
    <property type="entry name" value="ANK"/>
    <property type="match status" value="3"/>
</dbReference>
<dbReference type="Pfam" id="PF12796">
    <property type="entry name" value="Ank_2"/>
    <property type="match status" value="1"/>
</dbReference>
<gene>
    <name evidence="4" type="ORF">EWM57_14990</name>
</gene>
<sequence>MLICRGCWWKPVGFVLLQLVLTYSPPVCFMKKSFLFLSLLLCLSAAALATPPNNKELFTAVMKNNAPQVETLLTAGADPNAAIEVVPGFPTTYLITAANNGSLEVVKALLKHKAQINQPDAFKATALMAAAGKGHKAVVELLLANGADAKAKDDDGKDALAAAKESGNAEVIKLIEAKLK</sequence>
<evidence type="ECO:0000256" key="1">
    <source>
        <dbReference type="ARBA" id="ARBA00022737"/>
    </source>
</evidence>